<name>A0AAW0F045_9TRYP</name>
<feature type="chain" id="PRO_5043923030" evidence="1">
    <location>
        <begin position="28"/>
        <end position="166"/>
    </location>
</feature>
<feature type="signal peptide" evidence="1">
    <location>
        <begin position="1"/>
        <end position="27"/>
    </location>
</feature>
<proteinExistence type="predicted"/>
<evidence type="ECO:0000259" key="2">
    <source>
        <dbReference type="Pfam" id="PF10208"/>
    </source>
</evidence>
<dbReference type="InterPro" id="IPR036361">
    <property type="entry name" value="SAP_dom_sf"/>
</dbReference>
<dbReference type="Pfam" id="PF10208">
    <property type="entry name" value="ARMET_C"/>
    <property type="match status" value="1"/>
</dbReference>
<feature type="domain" description="ARMET C-terminal" evidence="2">
    <location>
        <begin position="74"/>
        <end position="109"/>
    </location>
</feature>
<dbReference type="InterPro" id="IPR019345">
    <property type="entry name" value="ARMET_C"/>
</dbReference>
<protein>
    <submittedName>
        <fullName evidence="3">Degradation arginine-rich protein for mis-folding</fullName>
    </submittedName>
</protein>
<dbReference type="SUPFAM" id="SSF68906">
    <property type="entry name" value="SAP domain"/>
    <property type="match status" value="1"/>
</dbReference>
<evidence type="ECO:0000313" key="3">
    <source>
        <dbReference type="EMBL" id="KAK7198949.1"/>
    </source>
</evidence>
<accession>A0AAW0F045</accession>
<dbReference type="Gene3D" id="1.10.720.30">
    <property type="entry name" value="SAP domain"/>
    <property type="match status" value="1"/>
</dbReference>
<evidence type="ECO:0000256" key="1">
    <source>
        <dbReference type="SAM" id="SignalP"/>
    </source>
</evidence>
<comment type="caution">
    <text evidence="3">The sequence shown here is derived from an EMBL/GenBank/DDBJ whole genome shotgun (WGS) entry which is preliminary data.</text>
</comment>
<reference evidence="3 4" key="1">
    <citation type="journal article" date="2021" name="MBio">
        <title>A New Model Trypanosomatid, Novymonas esmeraldas: Genomic Perception of Its 'Candidatus Pandoraea novymonadis' Endosymbiont.</title>
        <authorList>
            <person name="Zakharova A."/>
            <person name="Saura A."/>
            <person name="Butenko A."/>
            <person name="Podesvova L."/>
            <person name="Warmusova S."/>
            <person name="Kostygov A.Y."/>
            <person name="Nenarokova A."/>
            <person name="Lukes J."/>
            <person name="Opperdoes F.R."/>
            <person name="Yurchenko V."/>
        </authorList>
    </citation>
    <scope>NUCLEOTIDE SEQUENCE [LARGE SCALE GENOMIC DNA]</scope>
    <source>
        <strain evidence="3 4">E262AT.01</strain>
    </source>
</reference>
<keyword evidence="4" id="KW-1185">Reference proteome</keyword>
<dbReference type="Proteomes" id="UP001430356">
    <property type="component" value="Unassembled WGS sequence"/>
</dbReference>
<gene>
    <name evidence="3" type="ORF">NESM_000862100</name>
</gene>
<keyword evidence="1" id="KW-0732">Signal</keyword>
<organism evidence="3 4">
    <name type="scientific">Novymonas esmeraldas</name>
    <dbReference type="NCBI Taxonomy" id="1808958"/>
    <lineage>
        <taxon>Eukaryota</taxon>
        <taxon>Discoba</taxon>
        <taxon>Euglenozoa</taxon>
        <taxon>Kinetoplastea</taxon>
        <taxon>Metakinetoplastina</taxon>
        <taxon>Trypanosomatida</taxon>
        <taxon>Trypanosomatidae</taxon>
        <taxon>Novymonas</taxon>
    </lineage>
</organism>
<sequence>MLQRRATRLGLCALVVAAVALVVVAEASLLTEVPPEQSFLLLRRHMSSSGEDALRAITRGLPSSSIPNASLDHLQSLSSKELSKMLRDRDSDCHGCVERRDLVQRAYEVQQLPTMDERVAWQLTVSDRGLMTGPARLDNVAFVTGALTNADCRYFNKTIYCNPRHI</sequence>
<dbReference type="AlphaFoldDB" id="A0AAW0F045"/>
<evidence type="ECO:0000313" key="4">
    <source>
        <dbReference type="Proteomes" id="UP001430356"/>
    </source>
</evidence>
<dbReference type="EMBL" id="JAECZO010000192">
    <property type="protein sequence ID" value="KAK7198949.1"/>
    <property type="molecule type" value="Genomic_DNA"/>
</dbReference>